<evidence type="ECO:0000313" key="2">
    <source>
        <dbReference type="EMBL" id="GAA5518356.1"/>
    </source>
</evidence>
<keyword evidence="1" id="KW-0472">Membrane</keyword>
<feature type="transmembrane region" description="Helical" evidence="1">
    <location>
        <begin position="6"/>
        <end position="31"/>
    </location>
</feature>
<comment type="caution">
    <text evidence="2">The sequence shown here is derived from an EMBL/GenBank/DDBJ whole genome shotgun (WGS) entry which is preliminary data.</text>
</comment>
<evidence type="ECO:0000313" key="3">
    <source>
        <dbReference type="Proteomes" id="UP001426770"/>
    </source>
</evidence>
<gene>
    <name evidence="2" type="ORF">Lsed01_00781</name>
</gene>
<dbReference type="Proteomes" id="UP001426770">
    <property type="component" value="Unassembled WGS sequence"/>
</dbReference>
<dbReference type="EMBL" id="BAABRR010000003">
    <property type="protein sequence ID" value="GAA5518356.1"/>
    <property type="molecule type" value="Genomic_DNA"/>
</dbReference>
<organism evidence="2 3">
    <name type="scientific">Demequina sediminis</name>
    <dbReference type="NCBI Taxonomy" id="1930058"/>
    <lineage>
        <taxon>Bacteria</taxon>
        <taxon>Bacillati</taxon>
        <taxon>Actinomycetota</taxon>
        <taxon>Actinomycetes</taxon>
        <taxon>Micrococcales</taxon>
        <taxon>Demequinaceae</taxon>
        <taxon>Demequina</taxon>
    </lineage>
</organism>
<sequence length="36" mass="3764">MTALEVTFTALAVAAFGATAWIAGIVAFRLLKGPKR</sequence>
<keyword evidence="1" id="KW-0812">Transmembrane</keyword>
<accession>A0ABP9WI95</accession>
<reference evidence="2 3" key="1">
    <citation type="submission" date="2024-02" db="EMBL/GenBank/DDBJ databases">
        <title>Lysinimicrobium sediminis NBRC 112286.</title>
        <authorList>
            <person name="Ichikawa N."/>
            <person name="Katano-Makiyama Y."/>
            <person name="Hidaka K."/>
        </authorList>
    </citation>
    <scope>NUCLEOTIDE SEQUENCE [LARGE SCALE GENOMIC DNA]</scope>
    <source>
        <strain evidence="2 3">NBRC 112286</strain>
    </source>
</reference>
<keyword evidence="1" id="KW-1133">Transmembrane helix</keyword>
<evidence type="ECO:0008006" key="4">
    <source>
        <dbReference type="Google" id="ProtNLM"/>
    </source>
</evidence>
<evidence type="ECO:0000256" key="1">
    <source>
        <dbReference type="SAM" id="Phobius"/>
    </source>
</evidence>
<protein>
    <recommendedName>
        <fullName evidence="4">MetS family NSS transporter small subunit</fullName>
    </recommendedName>
</protein>
<keyword evidence="3" id="KW-1185">Reference proteome</keyword>
<proteinExistence type="predicted"/>
<name>A0ABP9WI95_9MICO</name>